<comment type="similarity">
    <text evidence="1 9">Belongs to the guanylate kinase family.</text>
</comment>
<dbReference type="HAMAP" id="MF_00328">
    <property type="entry name" value="Guanylate_kinase"/>
    <property type="match status" value="1"/>
</dbReference>
<evidence type="ECO:0000256" key="7">
    <source>
        <dbReference type="ARBA" id="ARBA00022840"/>
    </source>
</evidence>
<dbReference type="OrthoDB" id="9808150at2"/>
<comment type="catalytic activity">
    <reaction evidence="9">
        <text>GMP + ATP = GDP + ADP</text>
        <dbReference type="Rhea" id="RHEA:20780"/>
        <dbReference type="ChEBI" id="CHEBI:30616"/>
        <dbReference type="ChEBI" id="CHEBI:58115"/>
        <dbReference type="ChEBI" id="CHEBI:58189"/>
        <dbReference type="ChEBI" id="CHEBI:456216"/>
        <dbReference type="EC" id="2.7.4.8"/>
    </reaction>
</comment>
<dbReference type="SMART" id="SM00072">
    <property type="entry name" value="GuKc"/>
    <property type="match status" value="1"/>
</dbReference>
<evidence type="ECO:0000259" key="10">
    <source>
        <dbReference type="PROSITE" id="PS50052"/>
    </source>
</evidence>
<dbReference type="Gene3D" id="3.40.50.300">
    <property type="entry name" value="P-loop containing nucleotide triphosphate hydrolases"/>
    <property type="match status" value="1"/>
</dbReference>
<dbReference type="Pfam" id="PF00625">
    <property type="entry name" value="Guanylate_kin"/>
    <property type="match status" value="1"/>
</dbReference>
<dbReference type="InterPro" id="IPR008145">
    <property type="entry name" value="GK/Ca_channel_bsu"/>
</dbReference>
<accession>A0A2P5SZM4</accession>
<comment type="subcellular location">
    <subcellularLocation>
        <location evidence="9">Cytoplasm</location>
    </subcellularLocation>
</comment>
<dbReference type="PROSITE" id="PS00856">
    <property type="entry name" value="GUANYLATE_KINASE_1"/>
    <property type="match status" value="1"/>
</dbReference>
<dbReference type="NCBIfam" id="TIGR03263">
    <property type="entry name" value="guanyl_kin"/>
    <property type="match status" value="1"/>
</dbReference>
<dbReference type="GO" id="GO:0004385">
    <property type="term" value="F:GMP kinase activity"/>
    <property type="evidence" value="ECO:0007669"/>
    <property type="project" value="UniProtKB-UniRule"/>
</dbReference>
<dbReference type="InterPro" id="IPR020590">
    <property type="entry name" value="Guanylate_kinase_CS"/>
</dbReference>
<dbReference type="AlphaFoldDB" id="A0A2P5SZM4"/>
<comment type="function">
    <text evidence="9">Essential for recycling GMP and indirectly, cGMP.</text>
</comment>
<dbReference type="GO" id="GO:0005829">
    <property type="term" value="C:cytosol"/>
    <property type="evidence" value="ECO:0007669"/>
    <property type="project" value="TreeGrafter"/>
</dbReference>
<reference evidence="11 12" key="1">
    <citation type="journal article" date="2018" name="Genome Biol. Evol.">
        <title>Cladogenesis and Genomic Streamlining in Extracellular Endosymbionts of Tropical Stink Bugs.</title>
        <authorList>
            <person name="Otero-Bravo A."/>
            <person name="Goffredi S."/>
            <person name="Sabree Z.L."/>
        </authorList>
    </citation>
    <scope>NUCLEOTIDE SEQUENCE [LARGE SCALE GENOMIC DNA]</scope>
    <source>
        <strain evidence="11 12">SoEE</strain>
    </source>
</reference>
<dbReference type="CDD" id="cd00071">
    <property type="entry name" value="GMPK"/>
    <property type="match status" value="1"/>
</dbReference>
<dbReference type="InterPro" id="IPR008144">
    <property type="entry name" value="Guanylate_kin-like_dom"/>
</dbReference>
<dbReference type="EC" id="2.7.4.8" evidence="2 9"/>
<dbReference type="SUPFAM" id="SSF52540">
    <property type="entry name" value="P-loop containing nucleoside triphosphate hydrolases"/>
    <property type="match status" value="1"/>
</dbReference>
<dbReference type="Gene3D" id="3.30.63.10">
    <property type="entry name" value="Guanylate Kinase phosphate binding domain"/>
    <property type="match status" value="1"/>
</dbReference>
<feature type="binding site" evidence="9">
    <location>
        <begin position="11"/>
        <end position="18"/>
    </location>
    <ligand>
        <name>ATP</name>
        <dbReference type="ChEBI" id="CHEBI:30616"/>
    </ligand>
</feature>
<evidence type="ECO:0000256" key="8">
    <source>
        <dbReference type="ARBA" id="ARBA00030128"/>
    </source>
</evidence>
<evidence type="ECO:0000256" key="5">
    <source>
        <dbReference type="ARBA" id="ARBA00022741"/>
    </source>
</evidence>
<evidence type="ECO:0000313" key="12">
    <source>
        <dbReference type="Proteomes" id="UP000296153"/>
    </source>
</evidence>
<evidence type="ECO:0000256" key="3">
    <source>
        <dbReference type="ARBA" id="ARBA00016296"/>
    </source>
</evidence>
<evidence type="ECO:0000256" key="4">
    <source>
        <dbReference type="ARBA" id="ARBA00022679"/>
    </source>
</evidence>
<keyword evidence="7 9" id="KW-0067">ATP-binding</keyword>
<name>A0A2P5SZM4_9GAMM</name>
<dbReference type="FunFam" id="3.30.63.10:FF:000002">
    <property type="entry name" value="Guanylate kinase 1"/>
    <property type="match status" value="1"/>
</dbReference>
<sequence length="210" mass="24282">MSQGILHIVSAPSGTGKSSLIQAALKTHMLLNSTRLSVSYTTRNMRPGEIHGKHYYFIKRYEFKKMIDENNFLEYAKVFENYYGTSYNEINQILSKGFNVVLDIDWQGAKQIRNKIPNTKSIFILPPSQHELKTRLCKRGQDNKDVITHRLEKAIEEIGHYKEYDYLIINDDFNIALNDLKTIIHATRLSISSQTIRYSNLIGNLLNNLI</sequence>
<keyword evidence="5 9" id="KW-0547">Nucleotide-binding</keyword>
<keyword evidence="4 9" id="KW-0808">Transferase</keyword>
<proteinExistence type="inferred from homology"/>
<dbReference type="InterPro" id="IPR027417">
    <property type="entry name" value="P-loop_NTPase"/>
</dbReference>
<keyword evidence="6 9" id="KW-0418">Kinase</keyword>
<gene>
    <name evidence="9" type="primary">gmk</name>
    <name evidence="11" type="ORF">CRV12_03045</name>
</gene>
<dbReference type="PROSITE" id="PS50052">
    <property type="entry name" value="GUANYLATE_KINASE_2"/>
    <property type="match status" value="1"/>
</dbReference>
<dbReference type="PANTHER" id="PTHR23117:SF13">
    <property type="entry name" value="GUANYLATE KINASE"/>
    <property type="match status" value="1"/>
</dbReference>
<protein>
    <recommendedName>
        <fullName evidence="3 9">Guanylate kinase</fullName>
        <ecNumber evidence="2 9">2.7.4.8</ecNumber>
    </recommendedName>
    <alternativeName>
        <fullName evidence="8 9">GMP kinase</fullName>
    </alternativeName>
</protein>
<dbReference type="RefSeq" id="WP_136131192.1">
    <property type="nucleotide sequence ID" value="NZ_PDKT01000004.1"/>
</dbReference>
<dbReference type="InterPro" id="IPR017665">
    <property type="entry name" value="Guanylate_kinase"/>
</dbReference>
<dbReference type="EMBL" id="PDKT01000004">
    <property type="protein sequence ID" value="PPI87789.1"/>
    <property type="molecule type" value="Genomic_DNA"/>
</dbReference>
<organism evidence="11 12">
    <name type="scientific">Candidatus Pantoea edessiphila</name>
    <dbReference type="NCBI Taxonomy" id="2044610"/>
    <lineage>
        <taxon>Bacteria</taxon>
        <taxon>Pseudomonadati</taxon>
        <taxon>Pseudomonadota</taxon>
        <taxon>Gammaproteobacteria</taxon>
        <taxon>Enterobacterales</taxon>
        <taxon>Erwiniaceae</taxon>
        <taxon>Pantoea</taxon>
    </lineage>
</organism>
<dbReference type="PANTHER" id="PTHR23117">
    <property type="entry name" value="GUANYLATE KINASE-RELATED"/>
    <property type="match status" value="1"/>
</dbReference>
<dbReference type="GO" id="GO:0005524">
    <property type="term" value="F:ATP binding"/>
    <property type="evidence" value="ECO:0007669"/>
    <property type="project" value="UniProtKB-UniRule"/>
</dbReference>
<dbReference type="Proteomes" id="UP000296153">
    <property type="component" value="Unassembled WGS sequence"/>
</dbReference>
<evidence type="ECO:0000256" key="1">
    <source>
        <dbReference type="ARBA" id="ARBA00005790"/>
    </source>
</evidence>
<evidence type="ECO:0000313" key="11">
    <source>
        <dbReference type="EMBL" id="PPI87789.1"/>
    </source>
</evidence>
<comment type="caution">
    <text evidence="11">The sequence shown here is derived from an EMBL/GenBank/DDBJ whole genome shotgun (WGS) entry which is preliminary data.</text>
</comment>
<evidence type="ECO:0000256" key="6">
    <source>
        <dbReference type="ARBA" id="ARBA00022777"/>
    </source>
</evidence>
<keyword evidence="9" id="KW-0963">Cytoplasm</keyword>
<feature type="domain" description="Guanylate kinase-like" evidence="10">
    <location>
        <begin position="4"/>
        <end position="185"/>
    </location>
</feature>
<evidence type="ECO:0000256" key="2">
    <source>
        <dbReference type="ARBA" id="ARBA00012961"/>
    </source>
</evidence>
<evidence type="ECO:0000256" key="9">
    <source>
        <dbReference type="HAMAP-Rule" id="MF_00328"/>
    </source>
</evidence>